<feature type="region of interest" description="Disordered" evidence="2">
    <location>
        <begin position="1"/>
        <end position="27"/>
    </location>
</feature>
<organism evidence="3 4">
    <name type="scientific">Eremothecium gossypii (strain ATCC 10895 / CBS 109.51 / FGSC 9923 / NRRL Y-1056)</name>
    <name type="common">Yeast</name>
    <name type="synonym">Ashbya gossypii</name>
    <dbReference type="NCBI Taxonomy" id="284811"/>
    <lineage>
        <taxon>Eukaryota</taxon>
        <taxon>Fungi</taxon>
        <taxon>Dikarya</taxon>
        <taxon>Ascomycota</taxon>
        <taxon>Saccharomycotina</taxon>
        <taxon>Saccharomycetes</taxon>
        <taxon>Saccharomycetales</taxon>
        <taxon>Saccharomycetaceae</taxon>
        <taxon>Eremothecium</taxon>
    </lineage>
</organism>
<keyword evidence="4" id="KW-1185">Reference proteome</keyword>
<dbReference type="EMBL" id="AE016816">
    <property type="protein sequence ID" value="AAS51406.2"/>
    <property type="molecule type" value="Genomic_DNA"/>
</dbReference>
<dbReference type="KEGG" id="ago:AGOS_ACR180W"/>
<feature type="compositionally biased region" description="Basic and acidic residues" evidence="2">
    <location>
        <begin position="10"/>
        <end position="23"/>
    </location>
</feature>
<protein>
    <submittedName>
        <fullName evidence="3">ACR180Wp</fullName>
    </submittedName>
</protein>
<reference evidence="3 4" key="1">
    <citation type="journal article" date="2004" name="Science">
        <title>The Ashbya gossypii genome as a tool for mapping the ancient Saccharomyces cerevisiae genome.</title>
        <authorList>
            <person name="Dietrich F.S."/>
            <person name="Voegeli S."/>
            <person name="Brachat S."/>
            <person name="Lerch A."/>
            <person name="Gates K."/>
            <person name="Steiner S."/>
            <person name="Mohr C."/>
            <person name="Pohlmann R."/>
            <person name="Luedi P."/>
            <person name="Choi S."/>
            <person name="Wing R.A."/>
            <person name="Flavier A."/>
            <person name="Gaffney T.D."/>
            <person name="Philippsen P."/>
        </authorList>
    </citation>
    <scope>NUCLEOTIDE SEQUENCE [LARGE SCALE GENOMIC DNA]</scope>
    <source>
        <strain evidence="4">ATCC 10895 / CBS 109.51 / FGSC 9923 / NRRL Y-1056</strain>
    </source>
</reference>
<evidence type="ECO:0000256" key="1">
    <source>
        <dbReference type="SAM" id="Coils"/>
    </source>
</evidence>
<evidence type="ECO:0000313" key="4">
    <source>
        <dbReference type="Proteomes" id="UP000000591"/>
    </source>
</evidence>
<dbReference type="OrthoDB" id="4061731at2759"/>
<proteinExistence type="predicted"/>
<dbReference type="HOGENOM" id="CLU_1294101_0_0_1"/>
<sequence length="215" mass="23957">MIASGVSDVGTDKGKEPDRKTDDAPDSLRYQISAKERHIAELEFQLQQARKELRELQTRASGKKEGTPAANEFTRLLHKKMQEVNQSPAVRRSKESIENFLQEVQSGSGPFVGGAALKTRLQSLKPGGASEHSLRGSTAETAGAAGFFGMLKGKLQELALDEEEESEFDREMNNSETFYLKDKLDYDSEEEVLSEEVDNNFTGNKYPQKLTNKHT</sequence>
<gene>
    <name evidence="3" type="ORF">AGOS_ACR180W</name>
</gene>
<keyword evidence="1" id="KW-0175">Coiled coil</keyword>
<reference evidence="4" key="2">
    <citation type="journal article" date="2013" name="G3 (Bethesda)">
        <title>Genomes of Ashbya fungi isolated from insects reveal four mating-type loci, numerous translocations, lack of transposons, and distinct gene duplications.</title>
        <authorList>
            <person name="Dietrich F.S."/>
            <person name="Voegeli S."/>
            <person name="Kuo S."/>
            <person name="Philippsen P."/>
        </authorList>
    </citation>
    <scope>GENOME REANNOTATION</scope>
    <source>
        <strain evidence="4">ATCC 10895 / CBS 109.51 / FGSC 9923 / NRRL Y-1056</strain>
    </source>
</reference>
<dbReference type="Proteomes" id="UP000000591">
    <property type="component" value="Chromosome III"/>
</dbReference>
<dbReference type="RefSeq" id="NP_983582.2">
    <property type="nucleotide sequence ID" value="NM_208935.2"/>
</dbReference>
<dbReference type="eggNOG" id="ENOG502S3WS">
    <property type="taxonomic scope" value="Eukaryota"/>
</dbReference>
<accession>Q75BU1</accession>
<dbReference type="InParanoid" id="Q75BU1"/>
<dbReference type="FunCoup" id="Q75BU1">
    <property type="interactions" value="21"/>
</dbReference>
<name>Q75BU1_EREGS</name>
<feature type="coiled-coil region" evidence="1">
    <location>
        <begin position="32"/>
        <end position="66"/>
    </location>
</feature>
<dbReference type="AlphaFoldDB" id="Q75BU1"/>
<evidence type="ECO:0000313" key="3">
    <source>
        <dbReference type="EMBL" id="AAS51406.2"/>
    </source>
</evidence>
<evidence type="ECO:0000256" key="2">
    <source>
        <dbReference type="SAM" id="MobiDB-lite"/>
    </source>
</evidence>
<dbReference type="GeneID" id="4619714"/>